<gene>
    <name evidence="10" type="ORF">A2822_00595</name>
</gene>
<dbReference type="EMBL" id="MHOP01000002">
    <property type="protein sequence ID" value="OGZ66681.1"/>
    <property type="molecule type" value="Genomic_DNA"/>
</dbReference>
<feature type="transmembrane region" description="Helical" evidence="8">
    <location>
        <begin position="172"/>
        <end position="192"/>
    </location>
</feature>
<dbReference type="Proteomes" id="UP000178774">
    <property type="component" value="Unassembled WGS sequence"/>
</dbReference>
<evidence type="ECO:0000256" key="6">
    <source>
        <dbReference type="ARBA" id="ARBA00022989"/>
    </source>
</evidence>
<protein>
    <recommendedName>
        <fullName evidence="9">Type II secretion system protein GspF domain-containing protein</fullName>
    </recommendedName>
</protein>
<organism evidence="10 11">
    <name type="scientific">Candidatus Staskawiczbacteria bacterium RIFCSPHIGHO2_01_FULL_41_41</name>
    <dbReference type="NCBI Taxonomy" id="1802203"/>
    <lineage>
        <taxon>Bacteria</taxon>
        <taxon>Candidatus Staskawicziibacteriota</taxon>
    </lineage>
</organism>
<dbReference type="Pfam" id="PF00482">
    <property type="entry name" value="T2SSF"/>
    <property type="match status" value="2"/>
</dbReference>
<accession>A0A1G2HWT8</accession>
<dbReference type="AlphaFoldDB" id="A0A1G2HWT8"/>
<dbReference type="PANTHER" id="PTHR30012">
    <property type="entry name" value="GENERAL SECRETION PATHWAY PROTEIN"/>
    <property type="match status" value="1"/>
</dbReference>
<dbReference type="GO" id="GO:0005886">
    <property type="term" value="C:plasma membrane"/>
    <property type="evidence" value="ECO:0007669"/>
    <property type="project" value="UniProtKB-SubCell"/>
</dbReference>
<keyword evidence="6 8" id="KW-1133">Transmembrane helix</keyword>
<evidence type="ECO:0000256" key="8">
    <source>
        <dbReference type="SAM" id="Phobius"/>
    </source>
</evidence>
<evidence type="ECO:0000313" key="10">
    <source>
        <dbReference type="EMBL" id="OGZ66681.1"/>
    </source>
</evidence>
<dbReference type="PRINTS" id="PR00812">
    <property type="entry name" value="BCTERIALGSPF"/>
</dbReference>
<dbReference type="InterPro" id="IPR042094">
    <property type="entry name" value="T2SS_GspF_sf"/>
</dbReference>
<comment type="caution">
    <text evidence="10">The sequence shown here is derived from an EMBL/GenBank/DDBJ whole genome shotgun (WGS) entry which is preliminary data.</text>
</comment>
<reference evidence="10 11" key="1">
    <citation type="journal article" date="2016" name="Nat. Commun.">
        <title>Thousands of microbial genomes shed light on interconnected biogeochemical processes in an aquifer system.</title>
        <authorList>
            <person name="Anantharaman K."/>
            <person name="Brown C.T."/>
            <person name="Hug L.A."/>
            <person name="Sharon I."/>
            <person name="Castelle C.J."/>
            <person name="Probst A.J."/>
            <person name="Thomas B.C."/>
            <person name="Singh A."/>
            <person name="Wilkins M.J."/>
            <person name="Karaoz U."/>
            <person name="Brodie E.L."/>
            <person name="Williams K.H."/>
            <person name="Hubbard S.S."/>
            <person name="Banfield J.F."/>
        </authorList>
    </citation>
    <scope>NUCLEOTIDE SEQUENCE [LARGE SCALE GENOMIC DNA]</scope>
</reference>
<feature type="transmembrane region" description="Helical" evidence="8">
    <location>
        <begin position="378"/>
        <end position="398"/>
    </location>
</feature>
<evidence type="ECO:0000256" key="7">
    <source>
        <dbReference type="ARBA" id="ARBA00023136"/>
    </source>
</evidence>
<evidence type="ECO:0000256" key="1">
    <source>
        <dbReference type="ARBA" id="ARBA00004429"/>
    </source>
</evidence>
<dbReference type="Gene3D" id="1.20.81.30">
    <property type="entry name" value="Type II secretion system (T2SS), domain F"/>
    <property type="match status" value="2"/>
</dbReference>
<evidence type="ECO:0000256" key="2">
    <source>
        <dbReference type="ARBA" id="ARBA00005745"/>
    </source>
</evidence>
<feature type="transmembrane region" description="Helical" evidence="8">
    <location>
        <begin position="224"/>
        <end position="242"/>
    </location>
</feature>
<comment type="subcellular location">
    <subcellularLocation>
        <location evidence="1">Cell inner membrane</location>
        <topology evidence="1">Multi-pass membrane protein</topology>
    </subcellularLocation>
</comment>
<evidence type="ECO:0000256" key="4">
    <source>
        <dbReference type="ARBA" id="ARBA00022519"/>
    </source>
</evidence>
<keyword evidence="4" id="KW-0997">Cell inner membrane</keyword>
<evidence type="ECO:0000256" key="5">
    <source>
        <dbReference type="ARBA" id="ARBA00022692"/>
    </source>
</evidence>
<keyword evidence="3" id="KW-1003">Cell membrane</keyword>
<evidence type="ECO:0000259" key="9">
    <source>
        <dbReference type="Pfam" id="PF00482"/>
    </source>
</evidence>
<keyword evidence="5 8" id="KW-0812">Transmembrane</keyword>
<feature type="domain" description="Type II secretion system protein GspF" evidence="9">
    <location>
        <begin position="274"/>
        <end position="396"/>
    </location>
</feature>
<dbReference type="PANTHER" id="PTHR30012:SF0">
    <property type="entry name" value="TYPE II SECRETION SYSTEM PROTEIN F-RELATED"/>
    <property type="match status" value="1"/>
</dbReference>
<keyword evidence="7 8" id="KW-0472">Membrane</keyword>
<dbReference type="InterPro" id="IPR003004">
    <property type="entry name" value="GspF/PilC"/>
</dbReference>
<sequence>MPNFSYKAKSFEGADSSGKMQAVDERELALALKAQGLILIDAAKEGKKRGLNMEINVPFLGVSSTEKIMMTRNLGVMFSTGLSMVKIFDILSIQSKSRQLKDALANIKDSVSKGENLSDALARYPKIFNELFVNMIKVGEESGTLDEIFQILALQLGKEHELKSKIKNAMTYPAIIVLVMLCVGVVIITIVLPSLDTFFTSLNVPIPFYTRAVLWGGRFLSKNWWLLFAGPAALVGAVMLIIRTPKGKWALDTLLLRLPVVSQIVKKGNSAFLIRSLSSLIASGVPLIRALEISSKTVGNQYFSKALVEAAVKIKKGEKLSGALREHANLFSFGVIEMMEVGEETGKTAVILKKLAEFYEQEAGAAVEKMAILIEPMLIIFLGVSVGFFAFSIIQPMYSSLKFIGS</sequence>
<proteinExistence type="inferred from homology"/>
<evidence type="ECO:0000256" key="3">
    <source>
        <dbReference type="ARBA" id="ARBA00022475"/>
    </source>
</evidence>
<dbReference type="InterPro" id="IPR018076">
    <property type="entry name" value="T2SS_GspF_dom"/>
</dbReference>
<dbReference type="FunFam" id="1.20.81.30:FF:000001">
    <property type="entry name" value="Type II secretion system protein F"/>
    <property type="match status" value="2"/>
</dbReference>
<feature type="domain" description="Type II secretion system protein GspF" evidence="9">
    <location>
        <begin position="71"/>
        <end position="193"/>
    </location>
</feature>
<comment type="similarity">
    <text evidence="2">Belongs to the GSP F family.</text>
</comment>
<name>A0A1G2HWT8_9BACT</name>
<evidence type="ECO:0000313" key="11">
    <source>
        <dbReference type="Proteomes" id="UP000178774"/>
    </source>
</evidence>